<dbReference type="InterPro" id="IPR036093">
    <property type="entry name" value="NAC_dom_sf"/>
</dbReference>
<evidence type="ECO:0000313" key="1">
    <source>
        <dbReference type="EMBL" id="KAK9912473.1"/>
    </source>
</evidence>
<gene>
    <name evidence="1" type="ORF">M0R45_036335</name>
</gene>
<comment type="caution">
    <text evidence="1">The sequence shown here is derived from an EMBL/GenBank/DDBJ whole genome shotgun (WGS) entry which is preliminary data.</text>
</comment>
<reference evidence="1 2" key="1">
    <citation type="journal article" date="2023" name="G3 (Bethesda)">
        <title>A chromosome-length genome assembly and annotation of blackberry (Rubus argutus, cv. 'Hillquist').</title>
        <authorList>
            <person name="Bruna T."/>
            <person name="Aryal R."/>
            <person name="Dudchenko O."/>
            <person name="Sargent D.J."/>
            <person name="Mead D."/>
            <person name="Buti M."/>
            <person name="Cavallini A."/>
            <person name="Hytonen T."/>
            <person name="Andres J."/>
            <person name="Pham M."/>
            <person name="Weisz D."/>
            <person name="Mascagni F."/>
            <person name="Usai G."/>
            <person name="Natali L."/>
            <person name="Bassil N."/>
            <person name="Fernandez G.E."/>
            <person name="Lomsadze A."/>
            <person name="Armour M."/>
            <person name="Olukolu B."/>
            <person name="Poorten T."/>
            <person name="Britton C."/>
            <person name="Davik J."/>
            <person name="Ashrafi H."/>
            <person name="Aiden E.L."/>
            <person name="Borodovsky M."/>
            <person name="Worthington M."/>
        </authorList>
    </citation>
    <scope>NUCLEOTIDE SEQUENCE [LARGE SCALE GENOMIC DNA]</scope>
    <source>
        <strain evidence="1">PI 553951</strain>
    </source>
</reference>
<protein>
    <submittedName>
        <fullName evidence="1">Uncharacterized protein</fullName>
    </submittedName>
</protein>
<evidence type="ECO:0000313" key="2">
    <source>
        <dbReference type="Proteomes" id="UP001457282"/>
    </source>
</evidence>
<dbReference type="GO" id="GO:0003677">
    <property type="term" value="F:DNA binding"/>
    <property type="evidence" value="ECO:0007669"/>
    <property type="project" value="InterPro"/>
</dbReference>
<dbReference type="EMBL" id="JBEDUW010000007">
    <property type="protein sequence ID" value="KAK9912473.1"/>
    <property type="molecule type" value="Genomic_DNA"/>
</dbReference>
<dbReference type="GO" id="GO:0006355">
    <property type="term" value="P:regulation of DNA-templated transcription"/>
    <property type="evidence" value="ECO:0007669"/>
    <property type="project" value="InterPro"/>
</dbReference>
<keyword evidence="2" id="KW-1185">Reference proteome</keyword>
<proteinExistence type="predicted"/>
<name>A0AAW1W0U0_RUBAR</name>
<accession>A0AAW1W0U0</accession>
<dbReference type="AlphaFoldDB" id="A0AAW1W0U0"/>
<organism evidence="1 2">
    <name type="scientific">Rubus argutus</name>
    <name type="common">Southern blackberry</name>
    <dbReference type="NCBI Taxonomy" id="59490"/>
    <lineage>
        <taxon>Eukaryota</taxon>
        <taxon>Viridiplantae</taxon>
        <taxon>Streptophyta</taxon>
        <taxon>Embryophyta</taxon>
        <taxon>Tracheophyta</taxon>
        <taxon>Spermatophyta</taxon>
        <taxon>Magnoliopsida</taxon>
        <taxon>eudicotyledons</taxon>
        <taxon>Gunneridae</taxon>
        <taxon>Pentapetalae</taxon>
        <taxon>rosids</taxon>
        <taxon>fabids</taxon>
        <taxon>Rosales</taxon>
        <taxon>Rosaceae</taxon>
        <taxon>Rosoideae</taxon>
        <taxon>Rosoideae incertae sedis</taxon>
        <taxon>Rubus</taxon>
    </lineage>
</organism>
<sequence>MLTLKPLSLEQTCFHSHRLRLLIRLLVAFEIVWKEKVSLGFACNSSIAVPVHGDGGLHLLEGFKFRPTIQELILHCRPKLNGEEFPEGIVHDCDLYGELVIKNHGRYGKRTKDL</sequence>
<dbReference type="SUPFAM" id="SSF101941">
    <property type="entry name" value="NAC domain"/>
    <property type="match status" value="1"/>
</dbReference>
<dbReference type="Proteomes" id="UP001457282">
    <property type="component" value="Unassembled WGS sequence"/>
</dbReference>